<feature type="chain" id="PRO_5018605772" description="exo-alpha-sialidase" evidence="4">
    <location>
        <begin position="23"/>
        <end position="434"/>
    </location>
</feature>
<dbReference type="Proteomes" id="UP000286598">
    <property type="component" value="Unassembled WGS sequence"/>
</dbReference>
<evidence type="ECO:0000256" key="4">
    <source>
        <dbReference type="SAM" id="SignalP"/>
    </source>
</evidence>
<dbReference type="GO" id="GO:0005737">
    <property type="term" value="C:cytoplasm"/>
    <property type="evidence" value="ECO:0007669"/>
    <property type="project" value="TreeGrafter"/>
</dbReference>
<reference evidence="6 7" key="1">
    <citation type="submission" date="2018-08" db="EMBL/GenBank/DDBJ databases">
        <title>A genome reference for cultivated species of the human gut microbiota.</title>
        <authorList>
            <person name="Zou Y."/>
            <person name="Xue W."/>
            <person name="Luo G."/>
        </authorList>
    </citation>
    <scope>NUCLEOTIDE SEQUENCE [LARGE SCALE GENOMIC DNA]</scope>
    <source>
        <strain evidence="6 7">AF42-9</strain>
    </source>
</reference>
<dbReference type="InterPro" id="IPR011040">
    <property type="entry name" value="Sialidase"/>
</dbReference>
<keyword evidence="7" id="KW-1185">Reference proteome</keyword>
<dbReference type="AlphaFoldDB" id="A0A3R6I3A5"/>
<sequence length="434" mass="47089">MKHLLPTLFLAAGMTLGTTATAQCKMTCGKQPTSGCCAGKPANGCCKSLADGTKLFLHADAQYRIPAIIQCKSGKIIAFTDHRYDNKDIGGGRHIDIVMKESTDGGKTWTATEQMVARGGNRIASSFDCAHGDAAVVYDRETGEILLMCASGGVGYWESTRENPQMMGRYTSSDEGKTWKAEEVTQHVYGLVDGMKSAFFTSGRICQSSRIKVGSHYRVYTALTTHGGNRVLYSDDFGKTWHLLGANAAETAPKGDEAKLEELPNGDVLISSRTQNGRFFNIYKYADKKKATGAWGTVAFSSAANNGVKNGDSACNGEILVVKAKDAQGKAVDLMLQSVPTGPGRSNVAIFYKALRTKADYASPEAIAKDWEGAYQVSTTTSAYSTMVQAQDGKILFLYEEDAFRHPETEPDDYYNIVFKKLCVKKITAGKYQL</sequence>
<dbReference type="InterPro" id="IPR036278">
    <property type="entry name" value="Sialidase_sf"/>
</dbReference>
<proteinExistence type="inferred from homology"/>
<evidence type="ECO:0000259" key="5">
    <source>
        <dbReference type="Pfam" id="PF13088"/>
    </source>
</evidence>
<dbReference type="GO" id="GO:0006689">
    <property type="term" value="P:ganglioside catabolic process"/>
    <property type="evidence" value="ECO:0007669"/>
    <property type="project" value="TreeGrafter"/>
</dbReference>
<dbReference type="PANTHER" id="PTHR10628:SF30">
    <property type="entry name" value="EXO-ALPHA-SIALIDASE"/>
    <property type="match status" value="1"/>
</dbReference>
<comment type="catalytic activity">
    <reaction evidence="1">
        <text>Hydrolysis of alpha-(2-&gt;3)-, alpha-(2-&gt;6)-, alpha-(2-&gt;8)- glycosidic linkages of terminal sialic acid residues in oligosaccharides, glycoproteins, glycolipids, colominic acid and synthetic substrates.</text>
        <dbReference type="EC" id="3.2.1.18"/>
    </reaction>
</comment>
<dbReference type="EMBL" id="QRNO01000008">
    <property type="protein sequence ID" value="RHK52143.1"/>
    <property type="molecule type" value="Genomic_DNA"/>
</dbReference>
<dbReference type="GO" id="GO:0016020">
    <property type="term" value="C:membrane"/>
    <property type="evidence" value="ECO:0007669"/>
    <property type="project" value="TreeGrafter"/>
</dbReference>
<evidence type="ECO:0000256" key="2">
    <source>
        <dbReference type="ARBA" id="ARBA00009348"/>
    </source>
</evidence>
<accession>A0A3R6I3A5</accession>
<evidence type="ECO:0000256" key="3">
    <source>
        <dbReference type="ARBA" id="ARBA00012733"/>
    </source>
</evidence>
<gene>
    <name evidence="6" type="ORF">DW060_02965</name>
</gene>
<name>A0A3R6I3A5_9BACT</name>
<dbReference type="EC" id="3.2.1.18" evidence="3"/>
<dbReference type="PANTHER" id="PTHR10628">
    <property type="entry name" value="SIALIDASE"/>
    <property type="match status" value="1"/>
</dbReference>
<feature type="domain" description="Sialidase" evidence="5">
    <location>
        <begin position="94"/>
        <end position="395"/>
    </location>
</feature>
<dbReference type="GO" id="GO:0009313">
    <property type="term" value="P:oligosaccharide catabolic process"/>
    <property type="evidence" value="ECO:0007669"/>
    <property type="project" value="TreeGrafter"/>
</dbReference>
<dbReference type="CDD" id="cd15482">
    <property type="entry name" value="Sialidase_non-viral"/>
    <property type="match status" value="1"/>
</dbReference>
<evidence type="ECO:0000256" key="1">
    <source>
        <dbReference type="ARBA" id="ARBA00000427"/>
    </source>
</evidence>
<dbReference type="Pfam" id="PF13088">
    <property type="entry name" value="BNR_2"/>
    <property type="match status" value="1"/>
</dbReference>
<dbReference type="InterPro" id="IPR026856">
    <property type="entry name" value="Sialidase_fam"/>
</dbReference>
<evidence type="ECO:0000313" key="7">
    <source>
        <dbReference type="Proteomes" id="UP000286598"/>
    </source>
</evidence>
<dbReference type="SUPFAM" id="SSF50939">
    <property type="entry name" value="Sialidases"/>
    <property type="match status" value="1"/>
</dbReference>
<dbReference type="GO" id="GO:0004308">
    <property type="term" value="F:exo-alpha-sialidase activity"/>
    <property type="evidence" value="ECO:0007669"/>
    <property type="project" value="UniProtKB-EC"/>
</dbReference>
<dbReference type="Gene3D" id="2.120.10.10">
    <property type="match status" value="1"/>
</dbReference>
<dbReference type="OrthoDB" id="7294637at2"/>
<organism evidence="6 7">
    <name type="scientific">Leyella stercorea</name>
    <dbReference type="NCBI Taxonomy" id="363265"/>
    <lineage>
        <taxon>Bacteria</taxon>
        <taxon>Pseudomonadati</taxon>
        <taxon>Bacteroidota</taxon>
        <taxon>Bacteroidia</taxon>
        <taxon>Bacteroidales</taxon>
        <taxon>Prevotellaceae</taxon>
        <taxon>Leyella</taxon>
    </lineage>
</organism>
<protein>
    <recommendedName>
        <fullName evidence="3">exo-alpha-sialidase</fullName>
        <ecNumber evidence="3">3.2.1.18</ecNumber>
    </recommendedName>
</protein>
<evidence type="ECO:0000313" key="6">
    <source>
        <dbReference type="EMBL" id="RHK52143.1"/>
    </source>
</evidence>
<keyword evidence="4" id="KW-0732">Signal</keyword>
<feature type="signal peptide" evidence="4">
    <location>
        <begin position="1"/>
        <end position="22"/>
    </location>
</feature>
<comment type="similarity">
    <text evidence="2">Belongs to the glycosyl hydrolase 33 family.</text>
</comment>
<comment type="caution">
    <text evidence="6">The sequence shown here is derived from an EMBL/GenBank/DDBJ whole genome shotgun (WGS) entry which is preliminary data.</text>
</comment>